<evidence type="ECO:0000259" key="3">
    <source>
        <dbReference type="Pfam" id="PF25085"/>
    </source>
</evidence>
<dbReference type="OrthoDB" id="188749at2759"/>
<accession>A0A7R9AGF2</accession>
<dbReference type="InterPro" id="IPR056704">
    <property type="entry name" value="DUF7802"/>
</dbReference>
<dbReference type="EMBL" id="CAJPEV010006478">
    <property type="protein sequence ID" value="CAG0904156.1"/>
    <property type="molecule type" value="Genomic_DNA"/>
</dbReference>
<dbReference type="Pfam" id="PF25085">
    <property type="entry name" value="DUF7802"/>
    <property type="match status" value="1"/>
</dbReference>
<proteinExistence type="predicted"/>
<evidence type="ECO:0000256" key="2">
    <source>
        <dbReference type="SAM" id="Phobius"/>
    </source>
</evidence>
<dbReference type="AlphaFoldDB" id="A0A7R9AGF2"/>
<keyword evidence="2" id="KW-1133">Transmembrane helix</keyword>
<keyword evidence="2" id="KW-0472">Membrane</keyword>
<evidence type="ECO:0000256" key="1">
    <source>
        <dbReference type="SAM" id="MobiDB-lite"/>
    </source>
</evidence>
<name>A0A7R9AGF2_9CRUS</name>
<gene>
    <name evidence="4" type="ORF">DSTB1V02_LOCUS13469</name>
</gene>
<keyword evidence="2" id="KW-0812">Transmembrane</keyword>
<reference evidence="4" key="1">
    <citation type="submission" date="2020-11" db="EMBL/GenBank/DDBJ databases">
        <authorList>
            <person name="Tran Van P."/>
        </authorList>
    </citation>
    <scope>NUCLEOTIDE SEQUENCE</scope>
</reference>
<dbReference type="EMBL" id="LR905995">
    <property type="protein sequence ID" value="CAD7253722.1"/>
    <property type="molecule type" value="Genomic_DNA"/>
</dbReference>
<feature type="domain" description="DUF7802" evidence="3">
    <location>
        <begin position="7"/>
        <end position="184"/>
    </location>
</feature>
<keyword evidence="5" id="KW-1185">Reference proteome</keyword>
<evidence type="ECO:0000313" key="4">
    <source>
        <dbReference type="EMBL" id="CAD7253722.1"/>
    </source>
</evidence>
<protein>
    <recommendedName>
        <fullName evidence="3">DUF7802 domain-containing protein</fullName>
    </recommendedName>
</protein>
<feature type="region of interest" description="Disordered" evidence="1">
    <location>
        <begin position="191"/>
        <end position="212"/>
    </location>
</feature>
<evidence type="ECO:0000313" key="5">
    <source>
        <dbReference type="Proteomes" id="UP000677054"/>
    </source>
</evidence>
<dbReference type="PANTHER" id="PTHR35982:SF1">
    <property type="entry name" value="SPIROCYCLASE, AVEC FAMILY"/>
    <property type="match status" value="1"/>
</dbReference>
<organism evidence="4">
    <name type="scientific">Darwinula stevensoni</name>
    <dbReference type="NCBI Taxonomy" id="69355"/>
    <lineage>
        <taxon>Eukaryota</taxon>
        <taxon>Metazoa</taxon>
        <taxon>Ecdysozoa</taxon>
        <taxon>Arthropoda</taxon>
        <taxon>Crustacea</taxon>
        <taxon>Oligostraca</taxon>
        <taxon>Ostracoda</taxon>
        <taxon>Podocopa</taxon>
        <taxon>Podocopida</taxon>
        <taxon>Darwinulocopina</taxon>
        <taxon>Darwinuloidea</taxon>
        <taxon>Darwinulidae</taxon>
        <taxon>Darwinula</taxon>
    </lineage>
</organism>
<sequence>MSGMPGGILLFLPIYHPLHDIFNIHTENCVLILFIVFFLLIWCADRHPEGALQSRPVGGKCKHERPSIEIFLHLIPHYLLYWWMASFGHPEREVSVGLHEQTGPCDQKEYIRTAFGMDLPRRKYFCPTDYDEGYFDFHCTPGGAPPPNYYQWYTICGVPFANRAEYASMLTAICVLAAVVFYQMHCRSGPEVRGDKTTPNVQTPKTKKVKRQ</sequence>
<dbReference type="PANTHER" id="PTHR35982">
    <property type="entry name" value="AGAP005361-PA"/>
    <property type="match status" value="1"/>
</dbReference>
<dbReference type="Proteomes" id="UP000677054">
    <property type="component" value="Unassembled WGS sequence"/>
</dbReference>
<feature type="transmembrane region" description="Helical" evidence="2">
    <location>
        <begin position="24"/>
        <end position="45"/>
    </location>
</feature>